<comment type="function">
    <text evidence="12">Putative RNA polymerase II subunit B1 C-terminal domain (CTD) phosphatase involved in RNA polymerase II transcription regulation.</text>
</comment>
<dbReference type="EC" id="3.1.3.16" evidence="12"/>
<keyword evidence="8 12" id="KW-0539">Nucleus</keyword>
<evidence type="ECO:0000256" key="4">
    <source>
        <dbReference type="ARBA" id="ARBA00022771"/>
    </source>
</evidence>
<dbReference type="PANTHER" id="PTHR14732:SF0">
    <property type="entry name" value="RNA POLYMERASE II SUBUNIT B1 CTD PHOSPHATASE RPAP2-RELATED"/>
    <property type="match status" value="1"/>
</dbReference>
<keyword evidence="16" id="KW-1185">Reference proteome</keyword>
<feature type="compositionally biased region" description="Basic and acidic residues" evidence="13">
    <location>
        <begin position="356"/>
        <end position="368"/>
    </location>
</feature>
<accession>A0ABY0GWY3</accession>
<dbReference type="Pfam" id="PF04181">
    <property type="entry name" value="RPAP2_Rtr1"/>
    <property type="match status" value="1"/>
</dbReference>
<evidence type="ECO:0000256" key="10">
    <source>
        <dbReference type="ARBA" id="ARBA00048336"/>
    </source>
</evidence>
<feature type="compositionally biased region" description="Basic and acidic residues" evidence="13">
    <location>
        <begin position="246"/>
        <end position="258"/>
    </location>
</feature>
<dbReference type="Proteomes" id="UP000294003">
    <property type="component" value="Unassembled WGS sequence"/>
</dbReference>
<feature type="domain" description="RTR1-type" evidence="14">
    <location>
        <begin position="122"/>
        <end position="210"/>
    </location>
</feature>
<gene>
    <name evidence="15" type="ORF">DL762_008170</name>
</gene>
<proteinExistence type="inferred from homology"/>
<feature type="compositionally biased region" description="Basic and acidic residues" evidence="13">
    <location>
        <begin position="268"/>
        <end position="281"/>
    </location>
</feature>
<dbReference type="PANTHER" id="PTHR14732">
    <property type="entry name" value="RNA POLYMERASE II SUBUNIT B1 CTD PHOSPHATASE RPAP2-RELATED"/>
    <property type="match status" value="1"/>
</dbReference>
<keyword evidence="5 12" id="KW-0378">Hydrolase</keyword>
<feature type="compositionally biased region" description="Low complexity" evidence="13">
    <location>
        <begin position="27"/>
        <end position="41"/>
    </location>
</feature>
<evidence type="ECO:0000313" key="16">
    <source>
        <dbReference type="Proteomes" id="UP000294003"/>
    </source>
</evidence>
<evidence type="ECO:0000256" key="3">
    <source>
        <dbReference type="ARBA" id="ARBA00022723"/>
    </source>
</evidence>
<evidence type="ECO:0000313" key="15">
    <source>
        <dbReference type="EMBL" id="RYO79426.1"/>
    </source>
</evidence>
<name>A0ABY0GWY3_9PEZI</name>
<keyword evidence="4 12" id="KW-0863">Zinc-finger</keyword>
<dbReference type="InterPro" id="IPR038534">
    <property type="entry name" value="Rtr1/RPAP2_sf"/>
</dbReference>
<evidence type="ECO:0000256" key="11">
    <source>
        <dbReference type="PROSITE-ProRule" id="PRU00812"/>
    </source>
</evidence>
<organism evidence="15 16">
    <name type="scientific">Monosporascus cannonballus</name>
    <dbReference type="NCBI Taxonomy" id="155416"/>
    <lineage>
        <taxon>Eukaryota</taxon>
        <taxon>Fungi</taxon>
        <taxon>Dikarya</taxon>
        <taxon>Ascomycota</taxon>
        <taxon>Pezizomycotina</taxon>
        <taxon>Sordariomycetes</taxon>
        <taxon>Xylariomycetidae</taxon>
        <taxon>Xylariales</taxon>
        <taxon>Xylariales incertae sedis</taxon>
        <taxon>Monosporascus</taxon>
    </lineage>
</organism>
<evidence type="ECO:0000256" key="7">
    <source>
        <dbReference type="ARBA" id="ARBA00022912"/>
    </source>
</evidence>
<comment type="similarity">
    <text evidence="2 11 12">Belongs to the RPAP2 family.</text>
</comment>
<reference evidence="15 16" key="1">
    <citation type="submission" date="2018-06" db="EMBL/GenBank/DDBJ databases">
        <title>Complete Genomes of Monosporascus.</title>
        <authorList>
            <person name="Robinson A.J."/>
            <person name="Natvig D.O."/>
        </authorList>
    </citation>
    <scope>NUCLEOTIDE SEQUENCE [LARGE SCALE GENOMIC DNA]</scope>
    <source>
        <strain evidence="15 16">CBS 609.92</strain>
    </source>
</reference>
<comment type="caution">
    <text evidence="15">The sequence shown here is derived from an EMBL/GenBank/DDBJ whole genome shotgun (WGS) entry which is preliminary data.</text>
</comment>
<comment type="catalytic activity">
    <reaction evidence="10 12">
        <text>O-phospho-L-threonyl-[protein] + H2O = L-threonyl-[protein] + phosphate</text>
        <dbReference type="Rhea" id="RHEA:47004"/>
        <dbReference type="Rhea" id="RHEA-COMP:11060"/>
        <dbReference type="Rhea" id="RHEA-COMP:11605"/>
        <dbReference type="ChEBI" id="CHEBI:15377"/>
        <dbReference type="ChEBI" id="CHEBI:30013"/>
        <dbReference type="ChEBI" id="CHEBI:43474"/>
        <dbReference type="ChEBI" id="CHEBI:61977"/>
        <dbReference type="EC" id="3.1.3.16"/>
    </reaction>
</comment>
<evidence type="ECO:0000256" key="1">
    <source>
        <dbReference type="ARBA" id="ARBA00004123"/>
    </source>
</evidence>
<dbReference type="PROSITE" id="PS51479">
    <property type="entry name" value="ZF_RTR1"/>
    <property type="match status" value="1"/>
</dbReference>
<evidence type="ECO:0000256" key="12">
    <source>
        <dbReference type="RuleBase" id="RU367080"/>
    </source>
</evidence>
<feature type="compositionally biased region" description="Low complexity" evidence="13">
    <location>
        <begin position="88"/>
        <end position="109"/>
    </location>
</feature>
<feature type="region of interest" description="Disordered" evidence="13">
    <location>
        <begin position="228"/>
        <end position="281"/>
    </location>
</feature>
<keyword evidence="3 12" id="KW-0479">Metal-binding</keyword>
<evidence type="ECO:0000256" key="5">
    <source>
        <dbReference type="ARBA" id="ARBA00022801"/>
    </source>
</evidence>
<feature type="region of interest" description="Disordered" evidence="13">
    <location>
        <begin position="339"/>
        <end position="368"/>
    </location>
</feature>
<keyword evidence="6 12" id="KW-0862">Zinc</keyword>
<sequence length="368" mass="40289">MASQTKKAPPKGILKKPTVAAPPSPSPSLSASASASASPSPQQKPDPREIAIQHAKIIHDRRALEDTITDSIILLAKLPATKPPSSPSQPTQTTTTTASTSASASASSANDYSEQDAELFRSHVRLFQPSDYDALIEERNALGSCGYGLCGRPRTRLGPGSGGYKLLNWGRRDFAIVPRAEAERWCSRRCARRAMYVKVQLSETAAWERAGIETIRIELLEEQEAEQERQQQQQQQQQQRQRQRQRQREVPEKEKGEDEAAAAAAQVARDETDRRQKAAKDAMDLALERGDTDKKIAAKRRINVTIREKRVVAEVREPSLATGGGGDGHLVLDGYKTKFDPKSETINSNKGGTTKLDAKEEEGGKATG</sequence>
<evidence type="ECO:0000259" key="14">
    <source>
        <dbReference type="PROSITE" id="PS51479"/>
    </source>
</evidence>
<dbReference type="Gene3D" id="1.25.40.820">
    <property type="match status" value="1"/>
</dbReference>
<dbReference type="EMBL" id="QJNS01000330">
    <property type="protein sequence ID" value="RYO79426.1"/>
    <property type="molecule type" value="Genomic_DNA"/>
</dbReference>
<protein>
    <recommendedName>
        <fullName evidence="12">RNA polymerase II subunit B1 CTD phosphatase RPAP2 homolog</fullName>
        <ecNumber evidence="12">3.1.3.16</ecNumber>
    </recommendedName>
</protein>
<feature type="region of interest" description="Disordered" evidence="13">
    <location>
        <begin position="79"/>
        <end position="110"/>
    </location>
</feature>
<evidence type="ECO:0000256" key="8">
    <source>
        <dbReference type="ARBA" id="ARBA00023242"/>
    </source>
</evidence>
<comment type="subcellular location">
    <subcellularLocation>
        <location evidence="1 12">Nucleus</location>
    </subcellularLocation>
</comment>
<feature type="region of interest" description="Disordered" evidence="13">
    <location>
        <begin position="1"/>
        <end position="51"/>
    </location>
</feature>
<comment type="catalytic activity">
    <reaction evidence="9 12">
        <text>O-phospho-L-seryl-[protein] + H2O = L-seryl-[protein] + phosphate</text>
        <dbReference type="Rhea" id="RHEA:20629"/>
        <dbReference type="Rhea" id="RHEA-COMP:9863"/>
        <dbReference type="Rhea" id="RHEA-COMP:11604"/>
        <dbReference type="ChEBI" id="CHEBI:15377"/>
        <dbReference type="ChEBI" id="CHEBI:29999"/>
        <dbReference type="ChEBI" id="CHEBI:43474"/>
        <dbReference type="ChEBI" id="CHEBI:83421"/>
        <dbReference type="EC" id="3.1.3.16"/>
    </reaction>
</comment>
<keyword evidence="7 12" id="KW-0904">Protein phosphatase</keyword>
<evidence type="ECO:0000256" key="9">
    <source>
        <dbReference type="ARBA" id="ARBA00047761"/>
    </source>
</evidence>
<feature type="compositionally biased region" description="Low complexity" evidence="13">
    <location>
        <begin position="230"/>
        <end position="240"/>
    </location>
</feature>
<evidence type="ECO:0000256" key="6">
    <source>
        <dbReference type="ARBA" id="ARBA00022833"/>
    </source>
</evidence>
<dbReference type="InterPro" id="IPR039693">
    <property type="entry name" value="Rtr1/RPAP2"/>
</dbReference>
<evidence type="ECO:0000256" key="2">
    <source>
        <dbReference type="ARBA" id="ARBA00005676"/>
    </source>
</evidence>
<dbReference type="InterPro" id="IPR007308">
    <property type="entry name" value="Rtr1/RPAP2_dom"/>
</dbReference>
<evidence type="ECO:0000256" key="13">
    <source>
        <dbReference type="SAM" id="MobiDB-lite"/>
    </source>
</evidence>